<dbReference type="KEGG" id="ifn:GM661_13540"/>
<organism evidence="1 2">
    <name type="scientific">Iocasia fonsfrigidae</name>
    <dbReference type="NCBI Taxonomy" id="2682810"/>
    <lineage>
        <taxon>Bacteria</taxon>
        <taxon>Bacillati</taxon>
        <taxon>Bacillota</taxon>
        <taxon>Clostridia</taxon>
        <taxon>Halanaerobiales</taxon>
        <taxon>Halanaerobiaceae</taxon>
        <taxon>Iocasia</taxon>
    </lineage>
</organism>
<keyword evidence="2" id="KW-1185">Reference proteome</keyword>
<proteinExistence type="predicted"/>
<reference evidence="1" key="1">
    <citation type="submission" date="2019-12" db="EMBL/GenBank/DDBJ databases">
        <authorList>
            <person name="zhang j."/>
            <person name="sun C.M."/>
        </authorList>
    </citation>
    <scope>NUCLEOTIDE SEQUENCE</scope>
    <source>
        <strain evidence="1">NS-1</strain>
    </source>
</reference>
<name>A0A8A7KM52_9FIRM</name>
<dbReference type="InterPro" id="IPR012452">
    <property type="entry name" value="DUF1657"/>
</dbReference>
<sequence length="79" mass="9119">MSVGKQLHQTLASLRSAKTDMETYALSTEDKDAQKLYADCENQLENMINSFAGRVNYVEEQEPQYNVKKQMQENNQQKS</sequence>
<evidence type="ECO:0000313" key="1">
    <source>
        <dbReference type="EMBL" id="QTL98912.1"/>
    </source>
</evidence>
<gene>
    <name evidence="1" type="ORF">GM661_13540</name>
</gene>
<dbReference type="AlphaFoldDB" id="A0A8A7KM52"/>
<dbReference type="RefSeq" id="WP_230867310.1">
    <property type="nucleotide sequence ID" value="NZ_CP046640.1"/>
</dbReference>
<dbReference type="Pfam" id="PF07870">
    <property type="entry name" value="DUF1657"/>
    <property type="match status" value="1"/>
</dbReference>
<protein>
    <submittedName>
        <fullName evidence="1">DUF1657 domain-containing protein</fullName>
    </submittedName>
</protein>
<accession>A0A8A7KM52</accession>
<dbReference type="Proteomes" id="UP000665020">
    <property type="component" value="Chromosome"/>
</dbReference>
<dbReference type="EMBL" id="CP046640">
    <property type="protein sequence ID" value="QTL98912.1"/>
    <property type="molecule type" value="Genomic_DNA"/>
</dbReference>
<evidence type="ECO:0000313" key="2">
    <source>
        <dbReference type="Proteomes" id="UP000665020"/>
    </source>
</evidence>